<dbReference type="AlphaFoldDB" id="A0A4R2GP50"/>
<keyword evidence="3" id="KW-1185">Reference proteome</keyword>
<reference evidence="2 3" key="1">
    <citation type="submission" date="2019-03" db="EMBL/GenBank/DDBJ databases">
        <title>Genomic Encyclopedia of Type Strains, Phase IV (KMG-IV): sequencing the most valuable type-strain genomes for metagenomic binning, comparative biology and taxonomic classification.</title>
        <authorList>
            <person name="Goeker M."/>
        </authorList>
    </citation>
    <scope>NUCLEOTIDE SEQUENCE [LARGE SCALE GENOMIC DNA]</scope>
    <source>
        <strain evidence="2 3">DSM 24179</strain>
    </source>
</reference>
<comment type="caution">
    <text evidence="2">The sequence shown here is derived from an EMBL/GenBank/DDBJ whole genome shotgun (WGS) entry which is preliminary data.</text>
</comment>
<protein>
    <recommendedName>
        <fullName evidence="4">Heavy-metal resistance protein</fullName>
    </recommendedName>
</protein>
<evidence type="ECO:0008006" key="4">
    <source>
        <dbReference type="Google" id="ProtNLM"/>
    </source>
</evidence>
<dbReference type="RefSeq" id="WP_132431773.1">
    <property type="nucleotide sequence ID" value="NZ_SLWK01000001.1"/>
</dbReference>
<organism evidence="2 3">
    <name type="scientific">Natronoflexus pectinivorans</name>
    <dbReference type="NCBI Taxonomy" id="682526"/>
    <lineage>
        <taxon>Bacteria</taxon>
        <taxon>Pseudomonadati</taxon>
        <taxon>Bacteroidota</taxon>
        <taxon>Bacteroidia</taxon>
        <taxon>Marinilabiliales</taxon>
        <taxon>Marinilabiliaceae</taxon>
        <taxon>Natronoflexus</taxon>
    </lineage>
</organism>
<dbReference type="Proteomes" id="UP000295221">
    <property type="component" value="Unassembled WGS sequence"/>
</dbReference>
<accession>A0A4R2GP50</accession>
<evidence type="ECO:0000256" key="1">
    <source>
        <dbReference type="SAM" id="MobiDB-lite"/>
    </source>
</evidence>
<proteinExistence type="predicted"/>
<feature type="compositionally biased region" description="Basic and acidic residues" evidence="1">
    <location>
        <begin position="153"/>
        <end position="168"/>
    </location>
</feature>
<evidence type="ECO:0000313" key="2">
    <source>
        <dbReference type="EMBL" id="TCO10900.1"/>
    </source>
</evidence>
<sequence>MRIKYLIYALVLILAFLSGWMGFRFIKGESSEPVVSELTLDSIPGRGFFGIARILEFDDVQREKFREMEIQYRTDLRDLIISMNEFESLIVEEFSKSTPDTLRLSELAFQVGKIQGEIKQLSIDHFLSIRDICDDRQAEKLAVLFSNMHERPGFRRGREGQGRGEGRHRFGRRGN</sequence>
<dbReference type="OrthoDB" id="1202605at2"/>
<feature type="region of interest" description="Disordered" evidence="1">
    <location>
        <begin position="153"/>
        <end position="175"/>
    </location>
</feature>
<evidence type="ECO:0000313" key="3">
    <source>
        <dbReference type="Proteomes" id="UP000295221"/>
    </source>
</evidence>
<name>A0A4R2GP50_9BACT</name>
<dbReference type="EMBL" id="SLWK01000001">
    <property type="protein sequence ID" value="TCO10900.1"/>
    <property type="molecule type" value="Genomic_DNA"/>
</dbReference>
<gene>
    <name evidence="2" type="ORF">EV194_101534</name>
</gene>
<dbReference type="Gene3D" id="1.20.120.1490">
    <property type="match status" value="1"/>
</dbReference>